<dbReference type="Pfam" id="PF00512">
    <property type="entry name" value="HisKA"/>
    <property type="match status" value="1"/>
</dbReference>
<keyword evidence="5" id="KW-0597">Phosphoprotein</keyword>
<dbReference type="SMART" id="SM00304">
    <property type="entry name" value="HAMP"/>
    <property type="match status" value="1"/>
</dbReference>
<evidence type="ECO:0000259" key="15">
    <source>
        <dbReference type="PROSITE" id="PS50109"/>
    </source>
</evidence>
<feature type="transmembrane region" description="Helical" evidence="14">
    <location>
        <begin position="161"/>
        <end position="179"/>
    </location>
</feature>
<keyword evidence="8 14" id="KW-0547">Nucleotide-binding</keyword>
<keyword evidence="4 14" id="KW-0997">Cell inner membrane</keyword>
<evidence type="ECO:0000256" key="6">
    <source>
        <dbReference type="ARBA" id="ARBA00022679"/>
    </source>
</evidence>
<evidence type="ECO:0000256" key="13">
    <source>
        <dbReference type="ARBA" id="ARBA00023136"/>
    </source>
</evidence>
<dbReference type="CDD" id="cd06225">
    <property type="entry name" value="HAMP"/>
    <property type="match status" value="1"/>
</dbReference>
<dbReference type="Pfam" id="PF02518">
    <property type="entry name" value="HATPase_c"/>
    <property type="match status" value="1"/>
</dbReference>
<organism evidence="17">
    <name type="scientific">Pseudomonas marincola</name>
    <dbReference type="NCBI Taxonomy" id="437900"/>
    <lineage>
        <taxon>Bacteria</taxon>
        <taxon>Pseudomonadati</taxon>
        <taxon>Pseudomonadota</taxon>
        <taxon>Gammaproteobacteria</taxon>
        <taxon>Pseudomonadales</taxon>
        <taxon>Pseudomonadaceae</taxon>
        <taxon>Pseudomonas</taxon>
    </lineage>
</organism>
<dbReference type="NCBIfam" id="TIGR01386">
    <property type="entry name" value="cztS_silS_copS"/>
    <property type="match status" value="1"/>
</dbReference>
<evidence type="ECO:0000256" key="1">
    <source>
        <dbReference type="ARBA" id="ARBA00000085"/>
    </source>
</evidence>
<dbReference type="InterPro" id="IPR003594">
    <property type="entry name" value="HATPase_dom"/>
</dbReference>
<dbReference type="CDD" id="cd00082">
    <property type="entry name" value="HisKA"/>
    <property type="match status" value="1"/>
</dbReference>
<dbReference type="SMART" id="SM00388">
    <property type="entry name" value="HisKA"/>
    <property type="match status" value="1"/>
</dbReference>
<evidence type="ECO:0000256" key="2">
    <source>
        <dbReference type="ARBA" id="ARBA00004533"/>
    </source>
</evidence>
<comment type="catalytic activity">
    <reaction evidence="1 14">
        <text>ATP + protein L-histidine = ADP + protein N-phospho-L-histidine.</text>
        <dbReference type="EC" id="2.7.13.3"/>
    </reaction>
</comment>
<dbReference type="GO" id="GO:0005886">
    <property type="term" value="C:plasma membrane"/>
    <property type="evidence" value="ECO:0007669"/>
    <property type="project" value="UniProtKB-SubCell"/>
</dbReference>
<accession>A0A653E428</accession>
<name>A0A653E428_9PSED</name>
<feature type="transmembrane region" description="Helical" evidence="14">
    <location>
        <begin position="12"/>
        <end position="32"/>
    </location>
</feature>
<evidence type="ECO:0000256" key="3">
    <source>
        <dbReference type="ARBA" id="ARBA00022475"/>
    </source>
</evidence>
<evidence type="ECO:0000256" key="14">
    <source>
        <dbReference type="RuleBase" id="RU364088"/>
    </source>
</evidence>
<protein>
    <recommendedName>
        <fullName evidence="14">Sensor protein</fullName>
        <ecNumber evidence="14">2.7.13.3</ecNumber>
    </recommendedName>
</protein>
<keyword evidence="9 14" id="KW-0418">Kinase</keyword>
<evidence type="ECO:0000256" key="9">
    <source>
        <dbReference type="ARBA" id="ARBA00022777"/>
    </source>
</evidence>
<comment type="function">
    <text evidence="14">Member of a two-component regulatory system.</text>
</comment>
<dbReference type="GO" id="GO:0005524">
    <property type="term" value="F:ATP binding"/>
    <property type="evidence" value="ECO:0007669"/>
    <property type="project" value="UniProtKB-KW"/>
</dbReference>
<comment type="subcellular location">
    <subcellularLocation>
        <location evidence="2 14">Cell inner membrane</location>
    </subcellularLocation>
</comment>
<sequence>MQLMPRSLSLRMALMFALVSALLLGAFGFYLYQSLQREIAWRDDQALLGRLERMQALIDDSQSIESLRARPQLYENMLGNRDNMLWIIDEQGRLQIEINPAGVKLPALHAAAQAQLRDSPLNSHVRLAWLDAERDGRKLTLVAGKLLNEREQMLDAYKMKLWLSLGVGSLLAFLLGWLVSQRGLRPVRELAASASAIDVQHLHLRLNDYRDVSELEALSGALNNMLGRLEDGFAQLSRFSEDLAHEMRTPLSNLMGQTQQTLRHSRSVEAYQDLLVSNQEEYERLSRMIDSMLFLARTEQVNAAITREPIELFEQAELLCDYFEGMAEERGMRLLNNAQGALFADTDLLRRALANLLANALRYAPAGSDVTLSSEITAEQVQVSVHNAGPAIASEHISHLFERFYRCDPSRNEPGDSGGLGLAIVRSIMQLHGGSVVVTSDDSGTRFSLIFPASINGMPSHAGTR</sequence>
<keyword evidence="13 14" id="KW-0472">Membrane</keyword>
<dbReference type="RefSeq" id="WP_150548360.1">
    <property type="nucleotide sequence ID" value="NZ_LR215729.2"/>
</dbReference>
<dbReference type="PRINTS" id="PR00344">
    <property type="entry name" value="BCTRLSENSOR"/>
</dbReference>
<evidence type="ECO:0000256" key="8">
    <source>
        <dbReference type="ARBA" id="ARBA00022741"/>
    </source>
</evidence>
<keyword evidence="11 14" id="KW-1133">Transmembrane helix</keyword>
<keyword evidence="6 14" id="KW-0808">Transferase</keyword>
<keyword evidence="7 14" id="KW-0812">Transmembrane</keyword>
<dbReference type="EC" id="2.7.13.3" evidence="14"/>
<dbReference type="InterPro" id="IPR003661">
    <property type="entry name" value="HisK_dim/P_dom"/>
</dbReference>
<feature type="domain" description="HAMP" evidence="16">
    <location>
        <begin position="181"/>
        <end position="234"/>
    </location>
</feature>
<dbReference type="PROSITE" id="PS50109">
    <property type="entry name" value="HIS_KIN"/>
    <property type="match status" value="1"/>
</dbReference>
<dbReference type="InterPro" id="IPR036890">
    <property type="entry name" value="HATPase_C_sf"/>
</dbReference>
<feature type="domain" description="Histidine kinase" evidence="15">
    <location>
        <begin position="242"/>
        <end position="455"/>
    </location>
</feature>
<dbReference type="Gene3D" id="1.10.287.130">
    <property type="match status" value="1"/>
</dbReference>
<dbReference type="Gene3D" id="6.10.340.10">
    <property type="match status" value="1"/>
</dbReference>
<dbReference type="InterPro" id="IPR036097">
    <property type="entry name" value="HisK_dim/P_sf"/>
</dbReference>
<reference evidence="17" key="1">
    <citation type="submission" date="2019-02" db="EMBL/GenBank/DDBJ databases">
        <authorList>
            <consortium name="Genoscope - CEA"/>
            <person name="William W."/>
        </authorList>
    </citation>
    <scope>NUCLEOTIDE SEQUENCE [LARGE SCALE GENOMIC DNA]</scope>
    <source>
        <strain evidence="17">YSy11</strain>
    </source>
</reference>
<proteinExistence type="predicted"/>
<keyword evidence="3 14" id="KW-1003">Cell membrane</keyword>
<dbReference type="PANTHER" id="PTHR45436">
    <property type="entry name" value="SENSOR HISTIDINE KINASE YKOH"/>
    <property type="match status" value="1"/>
</dbReference>
<dbReference type="InterPro" id="IPR004358">
    <property type="entry name" value="Sig_transdc_His_kin-like_C"/>
</dbReference>
<evidence type="ECO:0000256" key="11">
    <source>
        <dbReference type="ARBA" id="ARBA00022989"/>
    </source>
</evidence>
<dbReference type="AlphaFoldDB" id="A0A653E428"/>
<evidence type="ECO:0000256" key="10">
    <source>
        <dbReference type="ARBA" id="ARBA00022840"/>
    </source>
</evidence>
<dbReference type="FunFam" id="3.30.565.10:FF:000006">
    <property type="entry name" value="Sensor histidine kinase WalK"/>
    <property type="match status" value="1"/>
</dbReference>
<evidence type="ECO:0000256" key="12">
    <source>
        <dbReference type="ARBA" id="ARBA00023012"/>
    </source>
</evidence>
<keyword evidence="10 14" id="KW-0067">ATP-binding</keyword>
<evidence type="ECO:0000313" key="17">
    <source>
        <dbReference type="EMBL" id="VEV97445.1"/>
    </source>
</evidence>
<dbReference type="Gene3D" id="3.30.565.10">
    <property type="entry name" value="Histidine kinase-like ATPase, C-terminal domain"/>
    <property type="match status" value="1"/>
</dbReference>
<dbReference type="SMART" id="SM00387">
    <property type="entry name" value="HATPase_c"/>
    <property type="match status" value="1"/>
</dbReference>
<dbReference type="InterPro" id="IPR005467">
    <property type="entry name" value="His_kinase_dom"/>
</dbReference>
<dbReference type="SUPFAM" id="SSF47384">
    <property type="entry name" value="Homodimeric domain of signal transducing histidine kinase"/>
    <property type="match status" value="1"/>
</dbReference>
<evidence type="ECO:0000256" key="5">
    <source>
        <dbReference type="ARBA" id="ARBA00022553"/>
    </source>
</evidence>
<evidence type="ECO:0000256" key="7">
    <source>
        <dbReference type="ARBA" id="ARBA00022692"/>
    </source>
</evidence>
<dbReference type="PANTHER" id="PTHR45436:SF3">
    <property type="entry name" value="SENSOR HISTIDINE KINASE HPRS"/>
    <property type="match status" value="1"/>
</dbReference>
<dbReference type="PROSITE" id="PS50885">
    <property type="entry name" value="HAMP"/>
    <property type="match status" value="1"/>
</dbReference>
<dbReference type="InterPro" id="IPR006290">
    <property type="entry name" value="CztS_silS_copS"/>
</dbReference>
<gene>
    <name evidence="17" type="ORF">PMYSY11_2400</name>
</gene>
<dbReference type="Pfam" id="PF00672">
    <property type="entry name" value="HAMP"/>
    <property type="match status" value="1"/>
</dbReference>
<evidence type="ECO:0000259" key="16">
    <source>
        <dbReference type="PROSITE" id="PS50885"/>
    </source>
</evidence>
<keyword evidence="12 14" id="KW-0902">Two-component regulatory system</keyword>
<evidence type="ECO:0000256" key="4">
    <source>
        <dbReference type="ARBA" id="ARBA00022519"/>
    </source>
</evidence>
<dbReference type="CDD" id="cd00075">
    <property type="entry name" value="HATPase"/>
    <property type="match status" value="1"/>
</dbReference>
<dbReference type="InterPro" id="IPR003660">
    <property type="entry name" value="HAMP_dom"/>
</dbReference>
<dbReference type="EMBL" id="LR215729">
    <property type="protein sequence ID" value="VEV97445.1"/>
    <property type="molecule type" value="Genomic_DNA"/>
</dbReference>
<dbReference type="InterPro" id="IPR050428">
    <property type="entry name" value="TCS_sensor_his_kinase"/>
</dbReference>
<dbReference type="GO" id="GO:0000155">
    <property type="term" value="F:phosphorelay sensor kinase activity"/>
    <property type="evidence" value="ECO:0007669"/>
    <property type="project" value="InterPro"/>
</dbReference>
<dbReference type="SUPFAM" id="SSF55874">
    <property type="entry name" value="ATPase domain of HSP90 chaperone/DNA topoisomerase II/histidine kinase"/>
    <property type="match status" value="1"/>
</dbReference>